<gene>
    <name evidence="10" type="ORF">ACCAA_110032</name>
</gene>
<evidence type="ECO:0000256" key="3">
    <source>
        <dbReference type="ARBA" id="ARBA00022676"/>
    </source>
</evidence>
<dbReference type="Pfam" id="PF13231">
    <property type="entry name" value="PMT_2"/>
    <property type="match status" value="1"/>
</dbReference>
<name>A0A1A8XEN3_9PROT</name>
<keyword evidence="11" id="KW-1185">Reference proteome</keyword>
<dbReference type="RefSeq" id="WP_186405566.1">
    <property type="nucleotide sequence ID" value="NZ_FLQX01000013.1"/>
</dbReference>
<feature type="transmembrane region" description="Helical" evidence="8">
    <location>
        <begin position="180"/>
        <end position="207"/>
    </location>
</feature>
<evidence type="ECO:0000313" key="11">
    <source>
        <dbReference type="Proteomes" id="UP000199169"/>
    </source>
</evidence>
<dbReference type="GO" id="GO:0016763">
    <property type="term" value="F:pentosyltransferase activity"/>
    <property type="evidence" value="ECO:0007669"/>
    <property type="project" value="TreeGrafter"/>
</dbReference>
<evidence type="ECO:0000256" key="1">
    <source>
        <dbReference type="ARBA" id="ARBA00004651"/>
    </source>
</evidence>
<protein>
    <submittedName>
        <fullName evidence="10">Glycosyl transferase family 39</fullName>
    </submittedName>
</protein>
<evidence type="ECO:0000256" key="6">
    <source>
        <dbReference type="ARBA" id="ARBA00022989"/>
    </source>
</evidence>
<proteinExistence type="predicted"/>
<dbReference type="PANTHER" id="PTHR33908:SF3">
    <property type="entry name" value="UNDECAPRENYL PHOSPHATE-ALPHA-4-AMINO-4-DEOXY-L-ARABINOSE ARABINOSYL TRANSFERASE"/>
    <property type="match status" value="1"/>
</dbReference>
<evidence type="ECO:0000259" key="9">
    <source>
        <dbReference type="Pfam" id="PF13231"/>
    </source>
</evidence>
<dbReference type="STRING" id="1860102.ACCAA_110032"/>
<keyword evidence="4 10" id="KW-0808">Transferase</keyword>
<dbReference type="PANTHER" id="PTHR33908">
    <property type="entry name" value="MANNOSYLTRANSFERASE YKCB-RELATED"/>
    <property type="match status" value="1"/>
</dbReference>
<accession>A0A1A8XEN3</accession>
<reference evidence="11" key="1">
    <citation type="submission" date="2016-06" db="EMBL/GenBank/DDBJ databases">
        <authorList>
            <person name="McIlroy S.J."/>
            <person name="Karst S.M."/>
            <person name="Albertsen M."/>
        </authorList>
    </citation>
    <scope>NUCLEOTIDE SEQUENCE [LARGE SCALE GENOMIC DNA]</scope>
</reference>
<feature type="transmembrane region" description="Helical" evidence="8">
    <location>
        <begin position="269"/>
        <end position="290"/>
    </location>
</feature>
<dbReference type="GO" id="GO:0005886">
    <property type="term" value="C:plasma membrane"/>
    <property type="evidence" value="ECO:0007669"/>
    <property type="project" value="UniProtKB-SubCell"/>
</dbReference>
<feature type="transmembrane region" description="Helical" evidence="8">
    <location>
        <begin position="302"/>
        <end position="321"/>
    </location>
</feature>
<dbReference type="InterPro" id="IPR050297">
    <property type="entry name" value="LipidA_mod_glycosyltrf_83"/>
</dbReference>
<evidence type="ECO:0000256" key="7">
    <source>
        <dbReference type="ARBA" id="ARBA00023136"/>
    </source>
</evidence>
<feature type="transmembrane region" description="Helical" evidence="8">
    <location>
        <begin position="20"/>
        <end position="39"/>
    </location>
</feature>
<feature type="transmembrane region" description="Helical" evidence="8">
    <location>
        <begin position="360"/>
        <end position="380"/>
    </location>
</feature>
<organism evidence="10 11">
    <name type="scientific">Candidatus Accumulibacter aalborgensis</name>
    <dbReference type="NCBI Taxonomy" id="1860102"/>
    <lineage>
        <taxon>Bacteria</taxon>
        <taxon>Pseudomonadati</taxon>
        <taxon>Pseudomonadota</taxon>
        <taxon>Betaproteobacteria</taxon>
        <taxon>Candidatus Accumulibacter</taxon>
    </lineage>
</organism>
<keyword evidence="5 8" id="KW-0812">Transmembrane</keyword>
<dbReference type="GO" id="GO:0009103">
    <property type="term" value="P:lipopolysaccharide biosynthetic process"/>
    <property type="evidence" value="ECO:0007669"/>
    <property type="project" value="UniProtKB-ARBA"/>
</dbReference>
<feature type="transmembrane region" description="Helical" evidence="8">
    <location>
        <begin position="327"/>
        <end position="348"/>
    </location>
</feature>
<dbReference type="AlphaFoldDB" id="A0A1A8XEN3"/>
<dbReference type="EMBL" id="FLQX01000013">
    <property type="protein sequence ID" value="SBT03649.1"/>
    <property type="molecule type" value="Genomic_DNA"/>
</dbReference>
<feature type="transmembrane region" description="Helical" evidence="8">
    <location>
        <begin position="219"/>
        <end position="237"/>
    </location>
</feature>
<feature type="domain" description="Glycosyltransferase RgtA/B/C/D-like" evidence="9">
    <location>
        <begin position="71"/>
        <end position="237"/>
    </location>
</feature>
<dbReference type="Proteomes" id="UP000199169">
    <property type="component" value="Unassembled WGS sequence"/>
</dbReference>
<evidence type="ECO:0000256" key="4">
    <source>
        <dbReference type="ARBA" id="ARBA00022679"/>
    </source>
</evidence>
<keyword evidence="6 8" id="KW-1133">Transmembrane helix</keyword>
<keyword evidence="7 8" id="KW-0472">Membrane</keyword>
<evidence type="ECO:0000256" key="2">
    <source>
        <dbReference type="ARBA" id="ARBA00022475"/>
    </source>
</evidence>
<evidence type="ECO:0000256" key="8">
    <source>
        <dbReference type="SAM" id="Phobius"/>
    </source>
</evidence>
<comment type="subcellular location">
    <subcellularLocation>
        <location evidence="1">Cell membrane</location>
        <topology evidence="1">Multi-pass membrane protein</topology>
    </subcellularLocation>
</comment>
<keyword evidence="3" id="KW-0328">Glycosyltransferase</keyword>
<evidence type="ECO:0000313" key="10">
    <source>
        <dbReference type="EMBL" id="SBT03649.1"/>
    </source>
</evidence>
<feature type="transmembrane region" description="Helical" evidence="8">
    <location>
        <begin position="92"/>
        <end position="113"/>
    </location>
</feature>
<dbReference type="InterPro" id="IPR038731">
    <property type="entry name" value="RgtA/B/C-like"/>
</dbReference>
<keyword evidence="2" id="KW-1003">Cell membrane</keyword>
<sequence>MRKILSSLAEGVLANRSPGLLLIFCALWLCMTAGIRPLMLPDEGRYVGVAWEMLTSGNWLVPTLDGLPFFHKPPLFYWLTALALKLFGGNEWAARLASMLAAVLAAGALHLFLRRQADKRLANLAVVVLVTQPLFFAAAQFANLDLLVAAMISLTILAGADAVLSLERGLPHRIALASTYIFAALGVLAKGLIGLLLPGAVLFVWLLLGKRFRLIPALLPLRLIALFLVLATPWFWWMEKSYPGFWDYFFVYHHFRRFAETGFNNQLPFWFYVPVLLVGTLPWSPWIYRACSRHFLIGGERFAIRSLMIIWLSVILVFFSLPSSKLVGYILPTLPPMAYLIADVLLIWLPGTRRADAAAWPGLCLVVAGTACLSLVLLVARLDHGSSRSLVDQVLPMFHTDDQIVMIEDYQYDLPFYLRARKHPWVVSDWRDPDLPAKDNWRKELYDAGQFDPVNRQEYLVLPGEFTARLCGYSGGALWLWGKNRLSSQYPFLQDQAVVFSDGKRSLWRLDAASRRTLKPCAETPSSG</sequence>
<dbReference type="GO" id="GO:0010041">
    <property type="term" value="P:response to iron(III) ion"/>
    <property type="evidence" value="ECO:0007669"/>
    <property type="project" value="TreeGrafter"/>
</dbReference>
<evidence type="ECO:0000256" key="5">
    <source>
        <dbReference type="ARBA" id="ARBA00022692"/>
    </source>
</evidence>